<evidence type="ECO:0000256" key="1">
    <source>
        <dbReference type="SAM" id="MobiDB-lite"/>
    </source>
</evidence>
<comment type="caution">
    <text evidence="3">The sequence shown here is derived from an EMBL/GenBank/DDBJ whole genome shotgun (WGS) entry which is preliminary data.</text>
</comment>
<proteinExistence type="predicted"/>
<evidence type="ECO:0000313" key="3">
    <source>
        <dbReference type="EMBL" id="GEJ56802.1"/>
    </source>
</evidence>
<keyword evidence="2" id="KW-0812">Transmembrane</keyword>
<dbReference type="Pfam" id="PF05552">
    <property type="entry name" value="MS_channel_1st_1"/>
    <property type="match status" value="1"/>
</dbReference>
<accession>A0A7I9VK80</accession>
<dbReference type="RefSeq" id="WP_176064276.1">
    <property type="nucleotide sequence ID" value="NZ_BJTG01000003.1"/>
</dbReference>
<keyword evidence="4" id="KW-1185">Reference proteome</keyword>
<organism evidence="3 4">
    <name type="scientific">Anaeromyxobacter diazotrophicus</name>
    <dbReference type="NCBI Taxonomy" id="2590199"/>
    <lineage>
        <taxon>Bacteria</taxon>
        <taxon>Pseudomonadati</taxon>
        <taxon>Myxococcota</taxon>
        <taxon>Myxococcia</taxon>
        <taxon>Myxococcales</taxon>
        <taxon>Cystobacterineae</taxon>
        <taxon>Anaeromyxobacteraceae</taxon>
        <taxon>Anaeromyxobacter</taxon>
    </lineage>
</organism>
<dbReference type="Gene3D" id="1.10.287.1260">
    <property type="match status" value="1"/>
</dbReference>
<keyword evidence="2" id="KW-1133">Transmembrane helix</keyword>
<feature type="transmembrane region" description="Helical" evidence="2">
    <location>
        <begin position="156"/>
        <end position="174"/>
    </location>
</feature>
<sequence>MWTDVELAFQDGLHRVALAVAGFLPGVLTMLLVLAFALGLAYLIRFGLRRSLAGIDFDRRVHRWGLTSTGEWMPRNAPTEVAAHAGFWFVLLVGFLAGLRVLGTSVTDALSARILDYIPNLLAAGLIFAVGLAAARFLERATLVNAVNMQLRSARLVSLGVKWLVVVFTVALALQELRVGGPILTVSFVVVFAGMVLAVALAVGLGARSAARPVEGRADEDDDDLGAAPADTGEQPVQHM</sequence>
<dbReference type="EMBL" id="BJTG01000003">
    <property type="protein sequence ID" value="GEJ56802.1"/>
    <property type="molecule type" value="Genomic_DNA"/>
</dbReference>
<feature type="transmembrane region" description="Helical" evidence="2">
    <location>
        <begin position="81"/>
        <end position="102"/>
    </location>
</feature>
<keyword evidence="2" id="KW-0472">Membrane</keyword>
<protein>
    <submittedName>
        <fullName evidence="3">Uncharacterized protein</fullName>
    </submittedName>
</protein>
<dbReference type="Proteomes" id="UP000503640">
    <property type="component" value="Unassembled WGS sequence"/>
</dbReference>
<evidence type="ECO:0000256" key="2">
    <source>
        <dbReference type="SAM" id="Phobius"/>
    </source>
</evidence>
<name>A0A7I9VK80_9BACT</name>
<reference evidence="4" key="1">
    <citation type="journal article" date="2020" name="Appl. Environ. Microbiol.">
        <title>Diazotrophic Anaeromyxobacter Isolates from Soils.</title>
        <authorList>
            <person name="Masuda Y."/>
            <person name="Yamanaka H."/>
            <person name="Xu Z.X."/>
            <person name="Shiratori Y."/>
            <person name="Aono T."/>
            <person name="Amachi S."/>
            <person name="Senoo K."/>
            <person name="Itoh H."/>
        </authorList>
    </citation>
    <scope>NUCLEOTIDE SEQUENCE [LARGE SCALE GENOMIC DNA]</scope>
    <source>
        <strain evidence="4">R267</strain>
    </source>
</reference>
<gene>
    <name evidence="3" type="ORF">AMYX_15430</name>
</gene>
<dbReference type="InterPro" id="IPR008910">
    <property type="entry name" value="MSC_TM_helix"/>
</dbReference>
<feature type="region of interest" description="Disordered" evidence="1">
    <location>
        <begin position="214"/>
        <end position="240"/>
    </location>
</feature>
<feature type="transmembrane region" description="Helical" evidence="2">
    <location>
        <begin position="114"/>
        <end position="135"/>
    </location>
</feature>
<dbReference type="AlphaFoldDB" id="A0A7I9VK80"/>
<feature type="transmembrane region" description="Helical" evidence="2">
    <location>
        <begin position="20"/>
        <end position="44"/>
    </location>
</feature>
<feature type="transmembrane region" description="Helical" evidence="2">
    <location>
        <begin position="186"/>
        <end position="207"/>
    </location>
</feature>
<evidence type="ECO:0000313" key="4">
    <source>
        <dbReference type="Proteomes" id="UP000503640"/>
    </source>
</evidence>